<dbReference type="InterPro" id="IPR050268">
    <property type="entry name" value="NADH-dep_flavin_reductase"/>
</dbReference>
<dbReference type="SUPFAM" id="SSF48008">
    <property type="entry name" value="GntR ligand-binding domain-like"/>
    <property type="match status" value="1"/>
</dbReference>
<dbReference type="RefSeq" id="WP_354440770.1">
    <property type="nucleotide sequence ID" value="NZ_JBEPSH010000001.1"/>
</dbReference>
<evidence type="ECO:0000256" key="2">
    <source>
        <dbReference type="ARBA" id="ARBA00023002"/>
    </source>
</evidence>
<dbReference type="Gene3D" id="2.30.110.10">
    <property type="entry name" value="Electron Transport, Fmn-binding Protein, Chain A"/>
    <property type="match status" value="1"/>
</dbReference>
<dbReference type="SUPFAM" id="SSF50475">
    <property type="entry name" value="FMN-binding split barrel"/>
    <property type="match status" value="1"/>
</dbReference>
<evidence type="ECO:0000313" key="9">
    <source>
        <dbReference type="Proteomes" id="UP001549320"/>
    </source>
</evidence>
<evidence type="ECO:0000256" key="1">
    <source>
        <dbReference type="ARBA" id="ARBA00008898"/>
    </source>
</evidence>
<dbReference type="Gene3D" id="1.20.120.530">
    <property type="entry name" value="GntR ligand-binding domain-like"/>
    <property type="match status" value="1"/>
</dbReference>
<evidence type="ECO:0000256" key="3">
    <source>
        <dbReference type="ARBA" id="ARBA00023015"/>
    </source>
</evidence>
<name>A0ABV2Q3S8_9BURK</name>
<feature type="domain" description="Flavin reductase like" evidence="7">
    <location>
        <begin position="24"/>
        <end position="169"/>
    </location>
</feature>
<dbReference type="InterPro" id="IPR011711">
    <property type="entry name" value="GntR_C"/>
</dbReference>
<evidence type="ECO:0000256" key="4">
    <source>
        <dbReference type="ARBA" id="ARBA00023125"/>
    </source>
</evidence>
<dbReference type="Proteomes" id="UP001549320">
    <property type="component" value="Unassembled WGS sequence"/>
</dbReference>
<keyword evidence="3" id="KW-0805">Transcription regulation</keyword>
<evidence type="ECO:0000256" key="5">
    <source>
        <dbReference type="ARBA" id="ARBA00023163"/>
    </source>
</evidence>
<protein>
    <submittedName>
        <fullName evidence="8">Flavin reductase (DIM6/NTAB) family NADH-FMN oxidoreductase RutF</fullName>
    </submittedName>
</protein>
<proteinExistence type="inferred from homology"/>
<dbReference type="SMART" id="SM00903">
    <property type="entry name" value="Flavin_Reduct"/>
    <property type="match status" value="1"/>
</dbReference>
<dbReference type="Pfam" id="PF07729">
    <property type="entry name" value="FCD"/>
    <property type="match status" value="1"/>
</dbReference>
<feature type="domain" description="GntR C-terminal" evidence="6">
    <location>
        <begin position="187"/>
        <end position="315"/>
    </location>
</feature>
<keyword evidence="4" id="KW-0238">DNA-binding</keyword>
<evidence type="ECO:0000259" key="6">
    <source>
        <dbReference type="SMART" id="SM00895"/>
    </source>
</evidence>
<dbReference type="InterPro" id="IPR012349">
    <property type="entry name" value="Split_barrel_FMN-bd"/>
</dbReference>
<evidence type="ECO:0000259" key="7">
    <source>
        <dbReference type="SMART" id="SM00903"/>
    </source>
</evidence>
<evidence type="ECO:0000313" key="8">
    <source>
        <dbReference type="EMBL" id="MET4575370.1"/>
    </source>
</evidence>
<dbReference type="InterPro" id="IPR002563">
    <property type="entry name" value="Flavin_Rdtase-like_dom"/>
</dbReference>
<keyword evidence="2" id="KW-0560">Oxidoreductase</keyword>
<dbReference type="EMBL" id="JBEPSH010000001">
    <property type="protein sequence ID" value="MET4575370.1"/>
    <property type="molecule type" value="Genomic_DNA"/>
</dbReference>
<reference evidence="8 9" key="1">
    <citation type="submission" date="2024-06" db="EMBL/GenBank/DDBJ databases">
        <title>Sorghum-associated microbial communities from plants grown in Nebraska, USA.</title>
        <authorList>
            <person name="Schachtman D."/>
        </authorList>
    </citation>
    <scope>NUCLEOTIDE SEQUENCE [LARGE SCALE GENOMIC DNA]</scope>
    <source>
        <strain evidence="8 9">2709</strain>
    </source>
</reference>
<dbReference type="Pfam" id="PF01613">
    <property type="entry name" value="Flavin_Reduct"/>
    <property type="match status" value="1"/>
</dbReference>
<keyword evidence="9" id="KW-1185">Reference proteome</keyword>
<dbReference type="PANTHER" id="PTHR30466">
    <property type="entry name" value="FLAVIN REDUCTASE"/>
    <property type="match status" value="1"/>
</dbReference>
<dbReference type="PANTHER" id="PTHR30466:SF11">
    <property type="entry name" value="FLAVIN-DEPENDENT MONOOXYGENASE, REDUCTASE SUBUNIT HSAB"/>
    <property type="match status" value="1"/>
</dbReference>
<keyword evidence="5" id="KW-0804">Transcription</keyword>
<dbReference type="InterPro" id="IPR008920">
    <property type="entry name" value="TF_FadR/GntR_C"/>
</dbReference>
<dbReference type="SMART" id="SM00895">
    <property type="entry name" value="FCD"/>
    <property type="match status" value="1"/>
</dbReference>
<organism evidence="8 9">
    <name type="scientific">Ottowia thiooxydans</name>
    <dbReference type="NCBI Taxonomy" id="219182"/>
    <lineage>
        <taxon>Bacteria</taxon>
        <taxon>Pseudomonadati</taxon>
        <taxon>Pseudomonadota</taxon>
        <taxon>Betaproteobacteria</taxon>
        <taxon>Burkholderiales</taxon>
        <taxon>Comamonadaceae</taxon>
        <taxon>Ottowia</taxon>
    </lineage>
</organism>
<gene>
    <name evidence="8" type="ORF">ABIE13_000467</name>
</gene>
<accession>A0ABV2Q3S8</accession>
<comment type="caution">
    <text evidence="8">The sequence shown here is derived from an EMBL/GenBank/DDBJ whole genome shotgun (WGS) entry which is preliminary data.</text>
</comment>
<sequence>MSDTNPLPQPACAPFDAREFRRALGTFPTGVAIITTRDGEGVPVGLTCNSFSSVSLDPPLVLWSLRTSSKLLRAFRGTSAFAINILAEDQSALSARFATSSILDKFEGVAHNPGFRGVPLINQCVARFQCSTFSVHEAGDHVVFIGKVEHFEHGREEDPLVFYKGAYMMLAQSLRALSAEGRVSTPALIEARAGVYGLLLRLACEKGNDGDFDGLEKLLREMDAQKARGDMAARAVAALDFFKLLTQAAHNDVLAIVAQSLGTLMQHSVMAQATALPWDAMHQPELTPLRHKMVERMRARDAQGATEAMTAYFGHVEQFQREMALASANAPAMSA</sequence>
<comment type="similarity">
    <text evidence="1">Belongs to the non-flavoprotein flavin reductase family.</text>
</comment>